<name>A0A0F9QLS9_9ZZZZ</name>
<dbReference type="PANTHER" id="PTHR43022:SF1">
    <property type="entry name" value="PROTEIN SMF"/>
    <property type="match status" value="1"/>
</dbReference>
<dbReference type="GO" id="GO:0009294">
    <property type="term" value="P:DNA-mediated transformation"/>
    <property type="evidence" value="ECO:0007669"/>
    <property type="project" value="InterPro"/>
</dbReference>
<dbReference type="EMBL" id="LAZR01001513">
    <property type="protein sequence ID" value="KKN43404.1"/>
    <property type="molecule type" value="Genomic_DNA"/>
</dbReference>
<comment type="caution">
    <text evidence="4">The sequence shown here is derived from an EMBL/GenBank/DDBJ whole genome shotgun (WGS) entry which is preliminary data.</text>
</comment>
<sequence length="366" mass="40506">MEDTRKYWVALNLVLAEHLKAAKKIVDYFPNIKDAFYASSREFAALGVEKEKAQALTSSKILDRACREIEKVERRKYSIITLESENYPEYLKEVFDPPFVLYCAGNIEVLKGPAVSIVGARKPSAYGRAVAEKLARDLASRGVVIVSGLARGVDSIAHWGALEGGKTVAVLGSGLENIYPRENHALFHKVIEQGAVVSEFPLKSAPLGFHFPIRNRIISGLSLAVVVVEATKRSGSLISARLALEQNREVMAVPGNITSNLSQGTNWLIKTGAKLVESWEDVAEELASPLKEQLLSQKKEEKEKPPSMSTQERKVFELISSDSLTQIDDLVEGTEFSVSEILSILLKLELKGLVLQRPGKYFQRRL</sequence>
<accession>A0A0F9QLS9</accession>
<reference evidence="4" key="1">
    <citation type="journal article" date="2015" name="Nature">
        <title>Complex archaea that bridge the gap between prokaryotes and eukaryotes.</title>
        <authorList>
            <person name="Spang A."/>
            <person name="Saw J.H."/>
            <person name="Jorgensen S.L."/>
            <person name="Zaremba-Niedzwiedzka K."/>
            <person name="Martijn J."/>
            <person name="Lind A.E."/>
            <person name="van Eijk R."/>
            <person name="Schleper C."/>
            <person name="Guy L."/>
            <person name="Ettema T.J."/>
        </authorList>
    </citation>
    <scope>NUCLEOTIDE SEQUENCE</scope>
</reference>
<proteinExistence type="inferred from homology"/>
<dbReference type="SUPFAM" id="SSF102405">
    <property type="entry name" value="MCP/YpsA-like"/>
    <property type="match status" value="1"/>
</dbReference>
<dbReference type="InterPro" id="IPR003488">
    <property type="entry name" value="DprA"/>
</dbReference>
<evidence type="ECO:0000259" key="3">
    <source>
        <dbReference type="Pfam" id="PF17782"/>
    </source>
</evidence>
<feature type="domain" description="DprA winged helix" evidence="3">
    <location>
        <begin position="301"/>
        <end position="360"/>
    </location>
</feature>
<dbReference type="Pfam" id="PF02481">
    <property type="entry name" value="DNA_processg_A"/>
    <property type="match status" value="1"/>
</dbReference>
<dbReference type="Gene3D" id="3.40.50.450">
    <property type="match status" value="1"/>
</dbReference>
<dbReference type="InterPro" id="IPR041614">
    <property type="entry name" value="DprA_WH"/>
</dbReference>
<gene>
    <name evidence="4" type="ORF">LCGC14_0703390</name>
</gene>
<dbReference type="NCBIfam" id="TIGR00732">
    <property type="entry name" value="dprA"/>
    <property type="match status" value="1"/>
</dbReference>
<dbReference type="AlphaFoldDB" id="A0A0F9QLS9"/>
<evidence type="ECO:0000256" key="1">
    <source>
        <dbReference type="ARBA" id="ARBA00006525"/>
    </source>
</evidence>
<feature type="domain" description="Smf/DprA SLOG" evidence="2">
    <location>
        <begin position="79"/>
        <end position="286"/>
    </location>
</feature>
<evidence type="ECO:0000259" key="2">
    <source>
        <dbReference type="Pfam" id="PF02481"/>
    </source>
</evidence>
<dbReference type="InterPro" id="IPR057666">
    <property type="entry name" value="DrpA_SLOG"/>
</dbReference>
<evidence type="ECO:0000313" key="4">
    <source>
        <dbReference type="EMBL" id="KKN43404.1"/>
    </source>
</evidence>
<organism evidence="4">
    <name type="scientific">marine sediment metagenome</name>
    <dbReference type="NCBI Taxonomy" id="412755"/>
    <lineage>
        <taxon>unclassified sequences</taxon>
        <taxon>metagenomes</taxon>
        <taxon>ecological metagenomes</taxon>
    </lineage>
</organism>
<protein>
    <submittedName>
        <fullName evidence="4">Uncharacterized protein</fullName>
    </submittedName>
</protein>
<dbReference type="PANTHER" id="PTHR43022">
    <property type="entry name" value="PROTEIN SMF"/>
    <property type="match status" value="1"/>
</dbReference>
<dbReference type="InterPro" id="IPR036388">
    <property type="entry name" value="WH-like_DNA-bd_sf"/>
</dbReference>
<dbReference type="Pfam" id="PF17782">
    <property type="entry name" value="WHD_DprA"/>
    <property type="match status" value="1"/>
</dbReference>
<comment type="similarity">
    <text evidence="1">Belongs to the DprA/Smf family.</text>
</comment>
<dbReference type="Gene3D" id="1.10.10.10">
    <property type="entry name" value="Winged helix-like DNA-binding domain superfamily/Winged helix DNA-binding domain"/>
    <property type="match status" value="1"/>
</dbReference>